<keyword evidence="2" id="KW-1185">Reference proteome</keyword>
<reference evidence="1 2" key="1">
    <citation type="journal article" date="2019" name="Commun. Biol.">
        <title>The bagworm genome reveals a unique fibroin gene that provides high tensile strength.</title>
        <authorList>
            <person name="Kono N."/>
            <person name="Nakamura H."/>
            <person name="Ohtoshi R."/>
            <person name="Tomita M."/>
            <person name="Numata K."/>
            <person name="Arakawa K."/>
        </authorList>
    </citation>
    <scope>NUCLEOTIDE SEQUENCE [LARGE SCALE GENOMIC DNA]</scope>
</reference>
<protein>
    <submittedName>
        <fullName evidence="1">Uncharacterized protein</fullName>
    </submittedName>
</protein>
<accession>A0A4C1Y0N4</accession>
<dbReference type="Proteomes" id="UP000299102">
    <property type="component" value="Unassembled WGS sequence"/>
</dbReference>
<evidence type="ECO:0000313" key="2">
    <source>
        <dbReference type="Proteomes" id="UP000299102"/>
    </source>
</evidence>
<sequence>MQKAIVSNEGDTRMHVVGGRLHHEEALKNTLKMILLIVATACRLSPRPLTGFVSYLLMHVAVSTGGRAAPRAEREFYWASRKDVTSRDVRGRRRQTDESLLTMKL</sequence>
<name>A0A4C1Y0N4_EUMVA</name>
<evidence type="ECO:0000313" key="1">
    <source>
        <dbReference type="EMBL" id="GBP67965.1"/>
    </source>
</evidence>
<organism evidence="1 2">
    <name type="scientific">Eumeta variegata</name>
    <name type="common">Bagworm moth</name>
    <name type="synonym">Eumeta japonica</name>
    <dbReference type="NCBI Taxonomy" id="151549"/>
    <lineage>
        <taxon>Eukaryota</taxon>
        <taxon>Metazoa</taxon>
        <taxon>Ecdysozoa</taxon>
        <taxon>Arthropoda</taxon>
        <taxon>Hexapoda</taxon>
        <taxon>Insecta</taxon>
        <taxon>Pterygota</taxon>
        <taxon>Neoptera</taxon>
        <taxon>Endopterygota</taxon>
        <taxon>Lepidoptera</taxon>
        <taxon>Glossata</taxon>
        <taxon>Ditrysia</taxon>
        <taxon>Tineoidea</taxon>
        <taxon>Psychidae</taxon>
        <taxon>Oiketicinae</taxon>
        <taxon>Eumeta</taxon>
    </lineage>
</organism>
<dbReference type="EMBL" id="BGZK01000997">
    <property type="protein sequence ID" value="GBP67965.1"/>
    <property type="molecule type" value="Genomic_DNA"/>
</dbReference>
<proteinExistence type="predicted"/>
<gene>
    <name evidence="1" type="ORF">EVAR_25361_1</name>
</gene>
<comment type="caution">
    <text evidence="1">The sequence shown here is derived from an EMBL/GenBank/DDBJ whole genome shotgun (WGS) entry which is preliminary data.</text>
</comment>
<dbReference type="AlphaFoldDB" id="A0A4C1Y0N4"/>